<dbReference type="InterPro" id="IPR014044">
    <property type="entry name" value="CAP_dom"/>
</dbReference>
<sequence>MSFNRNEQYLLELINRARLDPQAEAARYGIDLNADLKDGTITTSAKQVLAPNDQLHAAATGHSAWMLENDSFSHGGANGSNGGTRMRAEGYDFTGAWSWRENLAWRGVYGTGSIDMSTAIAAHHEGLFRSETHRVNTFAPQLKEVGIGQVGGTFTEEGRDYAASMTTVNFAATGTDVFVTGVAFDDADGDLFYGMGEGVKGVTLRHGSRSVQTAEAGGYALAVAPEVASDVTVLVGDDVLAELSIDTSAGNVKLDVVTAADGDRVLLLSGSATVDFGTTEVRLLGRADLDLTGSAGGDFLTGNAGSNQLSGADGRDRLSGEDGADVLTGDEGRDRLSGGAGDDTLYGGEGMDVLYGGTGNDTLYGGTHDDRLVGNAGDDLLFGGAGDDYMMGGLGADQFHFDAGTDRIADFEVGIDRLLIAAGLADDAQAVMDRAQVVDGDTVITFDSGDTLILEGLSDVSVLAEDIAFL</sequence>
<organism evidence="5 6">
    <name type="scientific">Loktanella gaetbuli</name>
    <dbReference type="NCBI Taxonomy" id="2881335"/>
    <lineage>
        <taxon>Bacteria</taxon>
        <taxon>Pseudomonadati</taxon>
        <taxon>Pseudomonadota</taxon>
        <taxon>Alphaproteobacteria</taxon>
        <taxon>Rhodobacterales</taxon>
        <taxon>Roseobacteraceae</taxon>
        <taxon>Loktanella</taxon>
    </lineage>
</organism>
<dbReference type="RefSeq" id="WP_226749159.1">
    <property type="nucleotide sequence ID" value="NZ_JAJATZ010000010.1"/>
</dbReference>
<dbReference type="Pfam" id="PF00188">
    <property type="entry name" value="CAP"/>
    <property type="match status" value="1"/>
</dbReference>
<evidence type="ECO:0000259" key="4">
    <source>
        <dbReference type="Pfam" id="PF00188"/>
    </source>
</evidence>
<dbReference type="Gene3D" id="3.40.33.10">
    <property type="entry name" value="CAP"/>
    <property type="match status" value="1"/>
</dbReference>
<evidence type="ECO:0000256" key="1">
    <source>
        <dbReference type="ARBA" id="ARBA00004613"/>
    </source>
</evidence>
<name>A0ABS8BY62_9RHOB</name>
<accession>A0ABS8BY62</accession>
<evidence type="ECO:0000313" key="5">
    <source>
        <dbReference type="EMBL" id="MCB5200682.1"/>
    </source>
</evidence>
<dbReference type="PRINTS" id="PR00313">
    <property type="entry name" value="CABNDNGRPT"/>
</dbReference>
<dbReference type="InterPro" id="IPR050557">
    <property type="entry name" value="RTX_toxin/Mannuronan_C5-epim"/>
</dbReference>
<evidence type="ECO:0000256" key="2">
    <source>
        <dbReference type="ARBA" id="ARBA00022525"/>
    </source>
</evidence>
<dbReference type="CDD" id="cd05379">
    <property type="entry name" value="CAP_bacterial"/>
    <property type="match status" value="1"/>
</dbReference>
<dbReference type="InterPro" id="IPR035940">
    <property type="entry name" value="CAP_sf"/>
</dbReference>
<dbReference type="PROSITE" id="PS00330">
    <property type="entry name" value="HEMOLYSIN_CALCIUM"/>
    <property type="match status" value="3"/>
</dbReference>
<protein>
    <recommendedName>
        <fullName evidence="4">SCP domain-containing protein</fullName>
    </recommendedName>
</protein>
<proteinExistence type="predicted"/>
<evidence type="ECO:0000256" key="3">
    <source>
        <dbReference type="SAM" id="MobiDB-lite"/>
    </source>
</evidence>
<dbReference type="Pfam" id="PF00353">
    <property type="entry name" value="HemolysinCabind"/>
    <property type="match status" value="3"/>
</dbReference>
<dbReference type="SUPFAM" id="SSF51120">
    <property type="entry name" value="beta-Roll"/>
    <property type="match status" value="2"/>
</dbReference>
<comment type="caution">
    <text evidence="5">The sequence shown here is derived from an EMBL/GenBank/DDBJ whole genome shotgun (WGS) entry which is preliminary data.</text>
</comment>
<dbReference type="EMBL" id="JAJATZ010000010">
    <property type="protein sequence ID" value="MCB5200682.1"/>
    <property type="molecule type" value="Genomic_DNA"/>
</dbReference>
<feature type="domain" description="SCP" evidence="4">
    <location>
        <begin position="11"/>
        <end position="150"/>
    </location>
</feature>
<keyword evidence="2" id="KW-0964">Secreted</keyword>
<dbReference type="InterPro" id="IPR018511">
    <property type="entry name" value="Hemolysin-typ_Ca-bd_CS"/>
</dbReference>
<dbReference type="SUPFAM" id="SSF55797">
    <property type="entry name" value="PR-1-like"/>
    <property type="match status" value="1"/>
</dbReference>
<dbReference type="Gene3D" id="2.150.10.10">
    <property type="entry name" value="Serralysin-like metalloprotease, C-terminal"/>
    <property type="match status" value="2"/>
</dbReference>
<dbReference type="Proteomes" id="UP001138961">
    <property type="component" value="Unassembled WGS sequence"/>
</dbReference>
<feature type="region of interest" description="Disordered" evidence="3">
    <location>
        <begin position="302"/>
        <end position="341"/>
    </location>
</feature>
<dbReference type="InterPro" id="IPR001343">
    <property type="entry name" value="Hemolysn_Ca-bd"/>
</dbReference>
<dbReference type="PANTHER" id="PTHR38340">
    <property type="entry name" value="S-LAYER PROTEIN"/>
    <property type="match status" value="1"/>
</dbReference>
<keyword evidence="6" id="KW-1185">Reference proteome</keyword>
<comment type="subcellular location">
    <subcellularLocation>
        <location evidence="1">Secreted</location>
    </subcellularLocation>
</comment>
<reference evidence="5" key="1">
    <citation type="submission" date="2021-10" db="EMBL/GenBank/DDBJ databases">
        <title>Loktanella gaetbuli sp. nov., isolated from a tidal flat.</title>
        <authorList>
            <person name="Park S."/>
            <person name="Yoon J.-H."/>
        </authorList>
    </citation>
    <scope>NUCLEOTIDE SEQUENCE</scope>
    <source>
        <strain evidence="5">TSTF-M6</strain>
    </source>
</reference>
<dbReference type="PANTHER" id="PTHR38340:SF1">
    <property type="entry name" value="S-LAYER PROTEIN"/>
    <property type="match status" value="1"/>
</dbReference>
<dbReference type="InterPro" id="IPR011049">
    <property type="entry name" value="Serralysin-like_metalloprot_C"/>
</dbReference>
<evidence type="ECO:0000313" key="6">
    <source>
        <dbReference type="Proteomes" id="UP001138961"/>
    </source>
</evidence>
<gene>
    <name evidence="5" type="ORF">LGQ03_15705</name>
</gene>